<dbReference type="PROSITE" id="PS50089">
    <property type="entry name" value="ZF_RING_2"/>
    <property type="match status" value="1"/>
</dbReference>
<organism evidence="10 11">
    <name type="scientific">Halteria grandinella</name>
    <dbReference type="NCBI Taxonomy" id="5974"/>
    <lineage>
        <taxon>Eukaryota</taxon>
        <taxon>Sar</taxon>
        <taxon>Alveolata</taxon>
        <taxon>Ciliophora</taxon>
        <taxon>Intramacronucleata</taxon>
        <taxon>Spirotrichea</taxon>
        <taxon>Stichotrichia</taxon>
        <taxon>Sporadotrichida</taxon>
        <taxon>Halteriidae</taxon>
        <taxon>Halteria</taxon>
    </lineage>
</organism>
<gene>
    <name evidence="10" type="ORF">FGO68_gene1360</name>
</gene>
<dbReference type="AlphaFoldDB" id="A0A8J8SW07"/>
<sequence length="128" mass="14822">MQEYNEKIANLGLREILQAKLSPPTHPRLPQHPRHPNHPIYPTLPFATTGIRLQPQIAKDEKLIVRNIKTEKYVAKEEPEACTICQQEFKDSENVSNLSCNHLFHSQCVRKWLEQKSICPVCRAQTNQ</sequence>
<evidence type="ECO:0000259" key="9">
    <source>
        <dbReference type="PROSITE" id="PS50089"/>
    </source>
</evidence>
<dbReference type="Gene3D" id="3.30.40.10">
    <property type="entry name" value="Zinc/RING finger domain, C3HC4 (zinc finger)"/>
    <property type="match status" value="1"/>
</dbReference>
<dbReference type="InterPro" id="IPR045191">
    <property type="entry name" value="MBR1/2-like"/>
</dbReference>
<dbReference type="GO" id="GO:0008270">
    <property type="term" value="F:zinc ion binding"/>
    <property type="evidence" value="ECO:0007669"/>
    <property type="project" value="UniProtKB-KW"/>
</dbReference>
<dbReference type="PANTHER" id="PTHR22937:SF65">
    <property type="entry name" value="E3 UBIQUITIN-PROTEIN LIGASE ARK2C"/>
    <property type="match status" value="1"/>
</dbReference>
<protein>
    <recommendedName>
        <fullName evidence="2">RING-type E3 ubiquitin transferase</fullName>
        <ecNumber evidence="2">2.3.2.27</ecNumber>
    </recommendedName>
</protein>
<keyword evidence="5 8" id="KW-0863">Zinc-finger</keyword>
<dbReference type="EC" id="2.3.2.27" evidence="2"/>
<evidence type="ECO:0000256" key="8">
    <source>
        <dbReference type="PROSITE-ProRule" id="PRU00175"/>
    </source>
</evidence>
<dbReference type="OrthoDB" id="288178at2759"/>
<dbReference type="EMBL" id="RRYP01022234">
    <property type="protein sequence ID" value="TNV72468.1"/>
    <property type="molecule type" value="Genomic_DNA"/>
</dbReference>
<proteinExistence type="predicted"/>
<evidence type="ECO:0000313" key="11">
    <source>
        <dbReference type="Proteomes" id="UP000785679"/>
    </source>
</evidence>
<evidence type="ECO:0000256" key="3">
    <source>
        <dbReference type="ARBA" id="ARBA00022679"/>
    </source>
</evidence>
<dbReference type="InterPro" id="IPR001841">
    <property type="entry name" value="Znf_RING"/>
</dbReference>
<dbReference type="Pfam" id="PF13639">
    <property type="entry name" value="zf-RING_2"/>
    <property type="match status" value="1"/>
</dbReference>
<dbReference type="CDD" id="cd16454">
    <property type="entry name" value="RING-H2_PA-TM-RING"/>
    <property type="match status" value="1"/>
</dbReference>
<comment type="caution">
    <text evidence="10">The sequence shown here is derived from an EMBL/GenBank/DDBJ whole genome shotgun (WGS) entry which is preliminary data.</text>
</comment>
<dbReference type="SMART" id="SM00184">
    <property type="entry name" value="RING"/>
    <property type="match status" value="1"/>
</dbReference>
<dbReference type="Proteomes" id="UP000785679">
    <property type="component" value="Unassembled WGS sequence"/>
</dbReference>
<dbReference type="PANTHER" id="PTHR22937">
    <property type="entry name" value="E3 UBIQUITIN-PROTEIN LIGASE RNF165"/>
    <property type="match status" value="1"/>
</dbReference>
<keyword evidence="7" id="KW-0862">Zinc</keyword>
<evidence type="ECO:0000256" key="7">
    <source>
        <dbReference type="ARBA" id="ARBA00022833"/>
    </source>
</evidence>
<dbReference type="GO" id="GO:0061630">
    <property type="term" value="F:ubiquitin protein ligase activity"/>
    <property type="evidence" value="ECO:0007669"/>
    <property type="project" value="UniProtKB-EC"/>
</dbReference>
<evidence type="ECO:0000313" key="10">
    <source>
        <dbReference type="EMBL" id="TNV72468.1"/>
    </source>
</evidence>
<evidence type="ECO:0000256" key="1">
    <source>
        <dbReference type="ARBA" id="ARBA00000900"/>
    </source>
</evidence>
<dbReference type="SUPFAM" id="SSF57850">
    <property type="entry name" value="RING/U-box"/>
    <property type="match status" value="1"/>
</dbReference>
<feature type="domain" description="RING-type" evidence="9">
    <location>
        <begin position="82"/>
        <end position="123"/>
    </location>
</feature>
<evidence type="ECO:0000256" key="5">
    <source>
        <dbReference type="ARBA" id="ARBA00022771"/>
    </source>
</evidence>
<evidence type="ECO:0000256" key="6">
    <source>
        <dbReference type="ARBA" id="ARBA00022786"/>
    </source>
</evidence>
<evidence type="ECO:0000256" key="4">
    <source>
        <dbReference type="ARBA" id="ARBA00022723"/>
    </source>
</evidence>
<name>A0A8J8SW07_HALGN</name>
<keyword evidence="11" id="KW-1185">Reference proteome</keyword>
<keyword evidence="3" id="KW-0808">Transferase</keyword>
<comment type="catalytic activity">
    <reaction evidence="1">
        <text>S-ubiquitinyl-[E2 ubiquitin-conjugating enzyme]-L-cysteine + [acceptor protein]-L-lysine = [E2 ubiquitin-conjugating enzyme]-L-cysteine + N(6)-ubiquitinyl-[acceptor protein]-L-lysine.</text>
        <dbReference type="EC" id="2.3.2.27"/>
    </reaction>
</comment>
<evidence type="ECO:0000256" key="2">
    <source>
        <dbReference type="ARBA" id="ARBA00012483"/>
    </source>
</evidence>
<dbReference type="InterPro" id="IPR013083">
    <property type="entry name" value="Znf_RING/FYVE/PHD"/>
</dbReference>
<accession>A0A8J8SW07</accession>
<keyword evidence="4" id="KW-0479">Metal-binding</keyword>
<reference evidence="10" key="1">
    <citation type="submission" date="2019-06" db="EMBL/GenBank/DDBJ databases">
        <authorList>
            <person name="Zheng W."/>
        </authorList>
    </citation>
    <scope>NUCLEOTIDE SEQUENCE</scope>
    <source>
        <strain evidence="10">QDHG01</strain>
    </source>
</reference>
<keyword evidence="6" id="KW-0833">Ubl conjugation pathway</keyword>